<name>A0AAJ0C9Z1_9PEZI</name>
<evidence type="ECO:0000256" key="1">
    <source>
        <dbReference type="SAM" id="MobiDB-lite"/>
    </source>
</evidence>
<dbReference type="AlphaFoldDB" id="A0AAJ0C9Z1"/>
<evidence type="ECO:0000313" key="2">
    <source>
        <dbReference type="EMBL" id="KAK1771349.1"/>
    </source>
</evidence>
<dbReference type="Proteomes" id="UP001244011">
    <property type="component" value="Unassembled WGS sequence"/>
</dbReference>
<gene>
    <name evidence="2" type="ORF">QBC33DRAFT_523399</name>
</gene>
<dbReference type="GeneID" id="85309818"/>
<evidence type="ECO:0000313" key="3">
    <source>
        <dbReference type="Proteomes" id="UP001244011"/>
    </source>
</evidence>
<protein>
    <submittedName>
        <fullName evidence="2">Uncharacterized protein</fullName>
    </submittedName>
</protein>
<organism evidence="2 3">
    <name type="scientific">Phialemonium atrogriseum</name>
    <dbReference type="NCBI Taxonomy" id="1093897"/>
    <lineage>
        <taxon>Eukaryota</taxon>
        <taxon>Fungi</taxon>
        <taxon>Dikarya</taxon>
        <taxon>Ascomycota</taxon>
        <taxon>Pezizomycotina</taxon>
        <taxon>Sordariomycetes</taxon>
        <taxon>Sordariomycetidae</taxon>
        <taxon>Cephalothecales</taxon>
        <taxon>Cephalothecaceae</taxon>
        <taxon>Phialemonium</taxon>
    </lineage>
</organism>
<feature type="region of interest" description="Disordered" evidence="1">
    <location>
        <begin position="45"/>
        <end position="75"/>
    </location>
</feature>
<feature type="compositionally biased region" description="Low complexity" evidence="1">
    <location>
        <begin position="55"/>
        <end position="75"/>
    </location>
</feature>
<accession>A0AAJ0C9Z1</accession>
<keyword evidence="3" id="KW-1185">Reference proteome</keyword>
<reference evidence="2" key="1">
    <citation type="submission" date="2023-06" db="EMBL/GenBank/DDBJ databases">
        <title>Genome-scale phylogeny and comparative genomics of the fungal order Sordariales.</title>
        <authorList>
            <consortium name="Lawrence Berkeley National Laboratory"/>
            <person name="Hensen N."/>
            <person name="Bonometti L."/>
            <person name="Westerberg I."/>
            <person name="Brannstrom I.O."/>
            <person name="Guillou S."/>
            <person name="Cros-Aarteil S."/>
            <person name="Calhoun S."/>
            <person name="Haridas S."/>
            <person name="Kuo A."/>
            <person name="Mondo S."/>
            <person name="Pangilinan J."/>
            <person name="Riley R."/>
            <person name="Labutti K."/>
            <person name="Andreopoulos B."/>
            <person name="Lipzen A."/>
            <person name="Chen C."/>
            <person name="Yanf M."/>
            <person name="Daum C."/>
            <person name="Ng V."/>
            <person name="Clum A."/>
            <person name="Steindorff A."/>
            <person name="Ohm R."/>
            <person name="Martin F."/>
            <person name="Silar P."/>
            <person name="Natvig D."/>
            <person name="Lalanne C."/>
            <person name="Gautier V."/>
            <person name="Ament-Velasquez S.L."/>
            <person name="Kruys A."/>
            <person name="Hutchinson M.I."/>
            <person name="Powell A.J."/>
            <person name="Barry K."/>
            <person name="Miller A.N."/>
            <person name="Grigoriev I.V."/>
            <person name="Debuchy R."/>
            <person name="Gladieux P."/>
            <person name="Thoren M.H."/>
            <person name="Johannesson H."/>
        </authorList>
    </citation>
    <scope>NUCLEOTIDE SEQUENCE</scope>
    <source>
        <strain evidence="2">8032-3</strain>
    </source>
</reference>
<dbReference type="EMBL" id="MU838998">
    <property type="protein sequence ID" value="KAK1771349.1"/>
    <property type="molecule type" value="Genomic_DNA"/>
</dbReference>
<dbReference type="RefSeq" id="XP_060287562.1">
    <property type="nucleotide sequence ID" value="XM_060426631.1"/>
</dbReference>
<sequence>MPVSPASPAQPQTAEEARLKAALERNALKFHIKTKNAKWACTLQDRASYERQKGSRTSSSASVSTTESTSSTSSN</sequence>
<proteinExistence type="predicted"/>
<comment type="caution">
    <text evidence="2">The sequence shown here is derived from an EMBL/GenBank/DDBJ whole genome shotgun (WGS) entry which is preliminary data.</text>
</comment>